<dbReference type="InterPro" id="IPR043502">
    <property type="entry name" value="DNA/RNA_pol_sf"/>
</dbReference>
<accession>A0A3S3NPZ6</accession>
<dbReference type="PANTHER" id="PTHR33568">
    <property type="entry name" value="DNA POLYMERASE"/>
    <property type="match status" value="1"/>
</dbReference>
<protein>
    <submittedName>
        <fullName evidence="1">Uncharacterized protein</fullName>
    </submittedName>
</protein>
<dbReference type="GO" id="GO:0071897">
    <property type="term" value="P:DNA biosynthetic process"/>
    <property type="evidence" value="ECO:0007669"/>
    <property type="project" value="UniProtKB-ARBA"/>
</dbReference>
<organism evidence="1 2">
    <name type="scientific">Dinothrombium tinctorium</name>
    <dbReference type="NCBI Taxonomy" id="1965070"/>
    <lineage>
        <taxon>Eukaryota</taxon>
        <taxon>Metazoa</taxon>
        <taxon>Ecdysozoa</taxon>
        <taxon>Arthropoda</taxon>
        <taxon>Chelicerata</taxon>
        <taxon>Arachnida</taxon>
        <taxon>Acari</taxon>
        <taxon>Acariformes</taxon>
        <taxon>Trombidiformes</taxon>
        <taxon>Prostigmata</taxon>
        <taxon>Anystina</taxon>
        <taxon>Parasitengona</taxon>
        <taxon>Trombidioidea</taxon>
        <taxon>Trombidiidae</taxon>
        <taxon>Dinothrombium</taxon>
    </lineage>
</organism>
<dbReference type="STRING" id="1965070.A0A3S3NPZ6"/>
<sequence length="199" mass="22780">MLLLTWVHKNENDAPQGKTNIAVSSYVTAYARLELYNLMEKIEKQRPGSVLYHDTDSVLYYKKYTDPVIQCGDFLGDLTDEIVKDYGDARCTKFASLGPKNYSYEIQKTNGETIAPMKIKGITLNEKTIDLINFKKMLEIAEAFTKGETITISCPQQQIKTDVHHNLITRHFEKVYKATSDKRVIKENITVPYGYLKPT</sequence>
<dbReference type="Proteomes" id="UP000285301">
    <property type="component" value="Unassembled WGS sequence"/>
</dbReference>
<evidence type="ECO:0000313" key="1">
    <source>
        <dbReference type="EMBL" id="RWR99508.1"/>
    </source>
</evidence>
<gene>
    <name evidence="1" type="ORF">B4U79_17016</name>
</gene>
<proteinExistence type="predicted"/>
<dbReference type="PANTHER" id="PTHR33568:SF3">
    <property type="entry name" value="DNA-DIRECTED DNA POLYMERASE"/>
    <property type="match status" value="1"/>
</dbReference>
<name>A0A3S3NPZ6_9ACAR</name>
<comment type="caution">
    <text evidence="1">The sequence shown here is derived from an EMBL/GenBank/DDBJ whole genome shotgun (WGS) entry which is preliminary data.</text>
</comment>
<dbReference type="OrthoDB" id="6428723at2759"/>
<dbReference type="Gene3D" id="3.90.1600.10">
    <property type="entry name" value="Palm domain of DNA polymerase"/>
    <property type="match status" value="1"/>
</dbReference>
<dbReference type="SUPFAM" id="SSF56672">
    <property type="entry name" value="DNA/RNA polymerases"/>
    <property type="match status" value="1"/>
</dbReference>
<keyword evidence="2" id="KW-1185">Reference proteome</keyword>
<dbReference type="AlphaFoldDB" id="A0A3S3NPZ6"/>
<dbReference type="EMBL" id="NCKU01014800">
    <property type="protein sequence ID" value="RWR99508.1"/>
    <property type="molecule type" value="Genomic_DNA"/>
</dbReference>
<reference evidence="1 2" key="1">
    <citation type="journal article" date="2018" name="Gigascience">
        <title>Genomes of trombidid mites reveal novel predicted allergens and laterally-transferred genes associated with secondary metabolism.</title>
        <authorList>
            <person name="Dong X."/>
            <person name="Chaisiri K."/>
            <person name="Xia D."/>
            <person name="Armstrong S.D."/>
            <person name="Fang Y."/>
            <person name="Donnelly M.J."/>
            <person name="Kadowaki T."/>
            <person name="McGarry J.W."/>
            <person name="Darby A.C."/>
            <person name="Makepeace B.L."/>
        </authorList>
    </citation>
    <scope>NUCLEOTIDE SEQUENCE [LARGE SCALE GENOMIC DNA]</scope>
    <source>
        <strain evidence="1">UoL-WK</strain>
    </source>
</reference>
<evidence type="ECO:0000313" key="2">
    <source>
        <dbReference type="Proteomes" id="UP000285301"/>
    </source>
</evidence>
<dbReference type="InterPro" id="IPR023211">
    <property type="entry name" value="DNA_pol_palm_dom_sf"/>
</dbReference>